<keyword evidence="5 6" id="KW-0472">Membrane</keyword>
<dbReference type="PANTHER" id="PTHR30093:SF44">
    <property type="entry name" value="TYPE II SECRETION SYSTEM CORE PROTEIN G"/>
    <property type="match status" value="1"/>
</dbReference>
<dbReference type="Gene3D" id="3.30.700.10">
    <property type="entry name" value="Glycoprotein, Type 4 Pilin"/>
    <property type="match status" value="1"/>
</dbReference>
<dbReference type="EMBL" id="JACGWX010000007">
    <property type="protein sequence ID" value="MBA8848774.1"/>
    <property type="molecule type" value="Genomic_DNA"/>
</dbReference>
<dbReference type="AlphaFoldDB" id="A0A839EEY3"/>
<organism evidence="7 8">
    <name type="scientific">Microcella alkalica</name>
    <dbReference type="NCBI Taxonomy" id="355930"/>
    <lineage>
        <taxon>Bacteria</taxon>
        <taxon>Bacillati</taxon>
        <taxon>Actinomycetota</taxon>
        <taxon>Actinomycetes</taxon>
        <taxon>Micrococcales</taxon>
        <taxon>Microbacteriaceae</taxon>
        <taxon>Microcella</taxon>
    </lineage>
</organism>
<dbReference type="GO" id="GO:0016020">
    <property type="term" value="C:membrane"/>
    <property type="evidence" value="ECO:0007669"/>
    <property type="project" value="UniProtKB-SubCell"/>
</dbReference>
<dbReference type="InterPro" id="IPR012902">
    <property type="entry name" value="N_methyl_site"/>
</dbReference>
<evidence type="ECO:0000256" key="4">
    <source>
        <dbReference type="ARBA" id="ARBA00022989"/>
    </source>
</evidence>
<evidence type="ECO:0000313" key="7">
    <source>
        <dbReference type="EMBL" id="MBA8848774.1"/>
    </source>
</evidence>
<protein>
    <submittedName>
        <fullName evidence="7">Type IV pilus assembly protein PilA</fullName>
    </submittedName>
</protein>
<keyword evidence="8" id="KW-1185">Reference proteome</keyword>
<reference evidence="7 8" key="1">
    <citation type="submission" date="2020-07" db="EMBL/GenBank/DDBJ databases">
        <title>Sequencing the genomes of 1000 actinobacteria strains.</title>
        <authorList>
            <person name="Klenk H.-P."/>
        </authorList>
    </citation>
    <scope>NUCLEOTIDE SEQUENCE [LARGE SCALE GENOMIC DNA]</scope>
    <source>
        <strain evidence="7 8">DSM 19663</strain>
    </source>
</reference>
<comment type="caution">
    <text evidence="7">The sequence shown here is derived from an EMBL/GenBank/DDBJ whole genome shotgun (WGS) entry which is preliminary data.</text>
</comment>
<dbReference type="RefSeq" id="WP_182491561.1">
    <property type="nucleotide sequence ID" value="NZ_BAAAOV010000001.1"/>
</dbReference>
<comment type="subcellular location">
    <subcellularLocation>
        <location evidence="1">Membrane</location>
        <topology evidence="1">Single-pass membrane protein</topology>
    </subcellularLocation>
</comment>
<keyword evidence="3 6" id="KW-0812">Transmembrane</keyword>
<evidence type="ECO:0000256" key="5">
    <source>
        <dbReference type="ARBA" id="ARBA00023136"/>
    </source>
</evidence>
<dbReference type="Pfam" id="PF07963">
    <property type="entry name" value="N_methyl"/>
    <property type="match status" value="1"/>
</dbReference>
<dbReference type="Proteomes" id="UP000585905">
    <property type="component" value="Unassembled WGS sequence"/>
</dbReference>
<evidence type="ECO:0000256" key="1">
    <source>
        <dbReference type="ARBA" id="ARBA00004167"/>
    </source>
</evidence>
<accession>A0A839EEY3</accession>
<dbReference type="NCBIfam" id="TIGR02532">
    <property type="entry name" value="IV_pilin_GFxxxE"/>
    <property type="match status" value="1"/>
</dbReference>
<gene>
    <name evidence="7" type="ORF">FHX53_002388</name>
</gene>
<evidence type="ECO:0000313" key="8">
    <source>
        <dbReference type="Proteomes" id="UP000585905"/>
    </source>
</evidence>
<keyword evidence="2" id="KW-0488">Methylation</keyword>
<sequence>MITKLHDQVAAIRARRDEGEKGFTLIELLVVVIIIGILAAIAIPVFLGQQSQARISAVESALTNAKTEVVAALVSSVDGTVPAATITRIQGNYSQDGVTITIGAITTGTTATFCIDGFHAAATAAADRRHVRDTGGVRNGTCATPA</sequence>
<dbReference type="PANTHER" id="PTHR30093">
    <property type="entry name" value="GENERAL SECRETION PATHWAY PROTEIN G"/>
    <property type="match status" value="1"/>
</dbReference>
<dbReference type="PROSITE" id="PS00409">
    <property type="entry name" value="PROKAR_NTER_METHYL"/>
    <property type="match status" value="1"/>
</dbReference>
<dbReference type="InterPro" id="IPR045584">
    <property type="entry name" value="Pilin-like"/>
</dbReference>
<name>A0A839EEY3_9MICO</name>
<evidence type="ECO:0000256" key="2">
    <source>
        <dbReference type="ARBA" id="ARBA00022481"/>
    </source>
</evidence>
<keyword evidence="4 6" id="KW-1133">Transmembrane helix</keyword>
<dbReference type="SUPFAM" id="SSF54523">
    <property type="entry name" value="Pili subunits"/>
    <property type="match status" value="1"/>
</dbReference>
<evidence type="ECO:0000256" key="3">
    <source>
        <dbReference type="ARBA" id="ARBA00022692"/>
    </source>
</evidence>
<evidence type="ECO:0000256" key="6">
    <source>
        <dbReference type="SAM" id="Phobius"/>
    </source>
</evidence>
<feature type="transmembrane region" description="Helical" evidence="6">
    <location>
        <begin position="23"/>
        <end position="47"/>
    </location>
</feature>
<proteinExistence type="predicted"/>